<comment type="caution">
    <text evidence="2">The sequence shown here is derived from an EMBL/GenBank/DDBJ whole genome shotgun (WGS) entry which is preliminary data.</text>
</comment>
<dbReference type="InterPro" id="IPR035969">
    <property type="entry name" value="Rab-GAP_TBC_sf"/>
</dbReference>
<dbReference type="STRING" id="71784.A0A1Y2BGT9"/>
<evidence type="ECO:0000313" key="3">
    <source>
        <dbReference type="Proteomes" id="UP000193986"/>
    </source>
</evidence>
<evidence type="ECO:0008006" key="4">
    <source>
        <dbReference type="Google" id="ProtNLM"/>
    </source>
</evidence>
<keyword evidence="3" id="KW-1185">Reference proteome</keyword>
<name>A0A1Y2BGT9_9TREE</name>
<dbReference type="AlphaFoldDB" id="A0A1Y2BGT9"/>
<dbReference type="Proteomes" id="UP000193986">
    <property type="component" value="Unassembled WGS sequence"/>
</dbReference>
<feature type="region of interest" description="Disordered" evidence="1">
    <location>
        <begin position="112"/>
        <end position="158"/>
    </location>
</feature>
<evidence type="ECO:0000313" key="2">
    <source>
        <dbReference type="EMBL" id="ORY34029.1"/>
    </source>
</evidence>
<dbReference type="InParanoid" id="A0A1Y2BGT9"/>
<dbReference type="Gene3D" id="1.10.472.80">
    <property type="entry name" value="Ypt/Rab-GAP domain of gyp1p, domain 3"/>
    <property type="match status" value="1"/>
</dbReference>
<reference evidence="2 3" key="1">
    <citation type="submission" date="2016-07" db="EMBL/GenBank/DDBJ databases">
        <title>Pervasive Adenine N6-methylation of Active Genes in Fungi.</title>
        <authorList>
            <consortium name="DOE Joint Genome Institute"/>
            <person name="Mondo S.J."/>
            <person name="Dannebaum R.O."/>
            <person name="Kuo R.C."/>
            <person name="Labutti K."/>
            <person name="Haridas S."/>
            <person name="Kuo A."/>
            <person name="Salamov A."/>
            <person name="Ahrendt S.R."/>
            <person name="Lipzen A."/>
            <person name="Sullivan W."/>
            <person name="Andreopoulos W.B."/>
            <person name="Clum A."/>
            <person name="Lindquist E."/>
            <person name="Daum C."/>
            <person name="Ramamoorthy G.K."/>
            <person name="Gryganskyi A."/>
            <person name="Culley D."/>
            <person name="Magnuson J.K."/>
            <person name="James T.Y."/>
            <person name="O'Malley M.A."/>
            <person name="Stajich J.E."/>
            <person name="Spatafora J.W."/>
            <person name="Visel A."/>
            <person name="Grigoriev I.V."/>
        </authorList>
    </citation>
    <scope>NUCLEOTIDE SEQUENCE [LARGE SCALE GENOMIC DNA]</scope>
    <source>
        <strain evidence="2 3">68-887.2</strain>
    </source>
</reference>
<dbReference type="EMBL" id="MCFC01000004">
    <property type="protein sequence ID" value="ORY34029.1"/>
    <property type="molecule type" value="Genomic_DNA"/>
</dbReference>
<dbReference type="OrthoDB" id="27140at2759"/>
<organism evidence="2 3">
    <name type="scientific">Naematelia encephala</name>
    <dbReference type="NCBI Taxonomy" id="71784"/>
    <lineage>
        <taxon>Eukaryota</taxon>
        <taxon>Fungi</taxon>
        <taxon>Dikarya</taxon>
        <taxon>Basidiomycota</taxon>
        <taxon>Agaricomycotina</taxon>
        <taxon>Tremellomycetes</taxon>
        <taxon>Tremellales</taxon>
        <taxon>Naemateliaceae</taxon>
        <taxon>Naematelia</taxon>
    </lineage>
</organism>
<proteinExistence type="predicted"/>
<protein>
    <recommendedName>
        <fullName evidence="4">Rab-GAP TBC domain-containing protein</fullName>
    </recommendedName>
</protein>
<evidence type="ECO:0000256" key="1">
    <source>
        <dbReference type="SAM" id="MobiDB-lite"/>
    </source>
</evidence>
<accession>A0A1Y2BGT9</accession>
<gene>
    <name evidence="2" type="ORF">BCR39DRAFT_518178</name>
</gene>
<dbReference type="SUPFAM" id="SSF47923">
    <property type="entry name" value="Ypt/Rab-GAP domain of gyp1p"/>
    <property type="match status" value="2"/>
</dbReference>
<sequence length="300" mass="34109">MSTNLQDYVELLNAEQYVQVDKLRENARHGIAPRVRGEVWLYLLSVLVPDKTSEITSLLSLNSTYQALPLSMPSNLTSLLLKTALNHHTKRFFNPTYAGLISSITAEPETLSSSTSPMFLAENHKPPPPLRLSESDGTTLRSENTRLLPPPPSSPPSRHGYMSMMEEVLGKFYHAELARGHDEEYRRGSYGLEDSERDWVYLATPFMCCLSRPVAVSLGFQKLMQRLESFPSLPSRIASLVTLFRLSLPELFAYFEDEQVPYIDVAMSWSKTLLAREMWLGNVLRLWGKEGSWKQKTDCF</sequence>